<protein>
    <submittedName>
        <fullName evidence="2">Uncharacterized protein</fullName>
    </submittedName>
</protein>
<feature type="transmembrane region" description="Helical" evidence="1">
    <location>
        <begin position="100"/>
        <end position="120"/>
    </location>
</feature>
<feature type="transmembrane region" description="Helical" evidence="1">
    <location>
        <begin position="32"/>
        <end position="53"/>
    </location>
</feature>
<dbReference type="EMBL" id="JACEFB010000002">
    <property type="protein sequence ID" value="MBA2225288.1"/>
    <property type="molecule type" value="Genomic_DNA"/>
</dbReference>
<sequence length="164" mass="17081">MKTLLVQVVGWPLLVIGLLASGAAVGVDPRHAWAAIVSLALILPPGVAAVWLVRQWRGSPFGRVAAVVLGSALRLLTGFGGGLVVFLLLRRPLDWDPLTFWGWLLGTYLVALTVETVVLARDVAQGAGTAPPFGPDAEQAVHRVVCGVAGTGREIAANVPPTSP</sequence>
<proteinExistence type="predicted"/>
<name>A0A7V9AAR7_9BACT</name>
<dbReference type="Proteomes" id="UP000542342">
    <property type="component" value="Unassembled WGS sequence"/>
</dbReference>
<keyword evidence="3" id="KW-1185">Reference proteome</keyword>
<gene>
    <name evidence="2" type="ORF">H0921_03825</name>
</gene>
<accession>A0A7V9AAR7</accession>
<feature type="transmembrane region" description="Helical" evidence="1">
    <location>
        <begin position="65"/>
        <end position="88"/>
    </location>
</feature>
<dbReference type="RefSeq" id="WP_194536723.1">
    <property type="nucleotide sequence ID" value="NZ_JACEFB010000002.1"/>
</dbReference>
<keyword evidence="1" id="KW-0472">Membrane</keyword>
<evidence type="ECO:0000313" key="3">
    <source>
        <dbReference type="Proteomes" id="UP000542342"/>
    </source>
</evidence>
<reference evidence="2 3" key="1">
    <citation type="submission" date="2020-07" db="EMBL/GenBank/DDBJ databases">
        <title>Thermogemmata thermophila gen. nov., sp. nov., a novel moderate thermophilic planctomycete from a Kamchatka hot spring.</title>
        <authorList>
            <person name="Elcheninov A.G."/>
            <person name="Podosokorskaya O.A."/>
            <person name="Kovaleva O.L."/>
            <person name="Novikov A."/>
            <person name="Bonch-Osmolovskaya E.A."/>
            <person name="Toshchakov S.V."/>
            <person name="Kublanov I.V."/>
        </authorList>
    </citation>
    <scope>NUCLEOTIDE SEQUENCE [LARGE SCALE GENOMIC DNA]</scope>
    <source>
        <strain evidence="2 3">2918</strain>
    </source>
</reference>
<evidence type="ECO:0000256" key="1">
    <source>
        <dbReference type="SAM" id="Phobius"/>
    </source>
</evidence>
<keyword evidence="1" id="KW-1133">Transmembrane helix</keyword>
<evidence type="ECO:0000313" key="2">
    <source>
        <dbReference type="EMBL" id="MBA2225288.1"/>
    </source>
</evidence>
<dbReference type="AlphaFoldDB" id="A0A7V9AAR7"/>
<keyword evidence="1" id="KW-0812">Transmembrane</keyword>
<comment type="caution">
    <text evidence="2">The sequence shown here is derived from an EMBL/GenBank/DDBJ whole genome shotgun (WGS) entry which is preliminary data.</text>
</comment>
<organism evidence="2 3">
    <name type="scientific">Thermogemmata fonticola</name>
    <dbReference type="NCBI Taxonomy" id="2755323"/>
    <lineage>
        <taxon>Bacteria</taxon>
        <taxon>Pseudomonadati</taxon>
        <taxon>Planctomycetota</taxon>
        <taxon>Planctomycetia</taxon>
        <taxon>Gemmatales</taxon>
        <taxon>Gemmataceae</taxon>
        <taxon>Thermogemmata</taxon>
    </lineage>
</organism>